<protein>
    <submittedName>
        <fullName evidence="1">Uncharacterized protein</fullName>
    </submittedName>
</protein>
<dbReference type="OrthoDB" id="4016818at2"/>
<accession>A0A2S5KRC8</accession>
<comment type="caution">
    <text evidence="1">The sequence shown here is derived from an EMBL/GenBank/DDBJ whole genome shotgun (WGS) entry which is preliminary data.</text>
</comment>
<dbReference type="Proteomes" id="UP000238196">
    <property type="component" value="Unassembled WGS sequence"/>
</dbReference>
<dbReference type="EMBL" id="PRLP01000040">
    <property type="protein sequence ID" value="PPC76816.1"/>
    <property type="molecule type" value="Genomic_DNA"/>
</dbReference>
<evidence type="ECO:0000313" key="2">
    <source>
        <dbReference type="Proteomes" id="UP000238196"/>
    </source>
</evidence>
<proteinExistence type="predicted"/>
<reference evidence="1 2" key="1">
    <citation type="submission" date="2018-02" db="EMBL/GenBank/DDBJ databases">
        <title>novel marine gammaproteobacteria from coastal saline agro ecosystem.</title>
        <authorList>
            <person name="Krishnan R."/>
            <person name="Ramesh Kumar N."/>
        </authorList>
    </citation>
    <scope>NUCLEOTIDE SEQUENCE [LARGE SCALE GENOMIC DNA]</scope>
    <source>
        <strain evidence="1 2">228</strain>
    </source>
</reference>
<name>A0A2S5KRC8_9PROT</name>
<sequence length="304" mass="33227">MRFSVTNVTVLLTFSDTPPQRLLQDTDFMADDPSSLSALLRCWLPDEAAVQDHAEAGAGQRLSPTLSQVTRWMRDAQHKLTVHRAALQDGHAMLLATSLDAEALGTGYALIGDWDMARSYWLRACHYGVQLLRQASQQAHPVVPCDGLRLVVCALAAGDMSLARQVIGLQQEQAGQVRLNRLAQAILQALLLWLDGQGSQGCHLLRQVIGSSRADRQYLFCYRGLLAMCWALLGIFSADAAMFNAGVMGQLAVHHHWALGRTGDSEEAFICLSALAMINLGQLQGLEQDVFDLLIPQGLVLART</sequence>
<gene>
    <name evidence="1" type="ORF">C4K68_13335</name>
</gene>
<dbReference type="AlphaFoldDB" id="A0A2S5KRC8"/>
<evidence type="ECO:0000313" key="1">
    <source>
        <dbReference type="EMBL" id="PPC76816.1"/>
    </source>
</evidence>
<organism evidence="1 2">
    <name type="scientific">Proteobacteria bacterium 228</name>
    <dbReference type="NCBI Taxonomy" id="2083153"/>
    <lineage>
        <taxon>Bacteria</taxon>
        <taxon>Pseudomonadati</taxon>
        <taxon>Pseudomonadota</taxon>
    </lineage>
</organism>